<protein>
    <submittedName>
        <fullName evidence="1">Uncharacterized protein</fullName>
    </submittedName>
</protein>
<name>A0A645G5J1_9ZZZZ</name>
<accession>A0A645G5J1</accession>
<organism evidence="1">
    <name type="scientific">bioreactor metagenome</name>
    <dbReference type="NCBI Taxonomy" id="1076179"/>
    <lineage>
        <taxon>unclassified sequences</taxon>
        <taxon>metagenomes</taxon>
        <taxon>ecological metagenomes</taxon>
    </lineage>
</organism>
<comment type="caution">
    <text evidence="1">The sequence shown here is derived from an EMBL/GenBank/DDBJ whole genome shotgun (WGS) entry which is preliminary data.</text>
</comment>
<dbReference type="AlphaFoldDB" id="A0A645G5J1"/>
<sequence>MASCVAFWTQCVIPRIQPVETAPDRVSIPKYDGKISDLSDDDDFAALCTDYDELKAMSNEAAELVDQAAERIKSHLGEIQAAECSGYRVYYSAGKPRVTLDSTRLKKDMPEVYEKYAKTGEASRSFRFYQVNQ</sequence>
<evidence type="ECO:0000313" key="1">
    <source>
        <dbReference type="EMBL" id="MPN21190.1"/>
    </source>
</evidence>
<reference evidence="1" key="1">
    <citation type="submission" date="2019-08" db="EMBL/GenBank/DDBJ databases">
        <authorList>
            <person name="Kucharzyk K."/>
            <person name="Murdoch R.W."/>
            <person name="Higgins S."/>
            <person name="Loffler F."/>
        </authorList>
    </citation>
    <scope>NUCLEOTIDE SEQUENCE</scope>
</reference>
<proteinExistence type="predicted"/>
<dbReference type="EMBL" id="VSSQ01069114">
    <property type="protein sequence ID" value="MPN21190.1"/>
    <property type="molecule type" value="Genomic_DNA"/>
</dbReference>
<gene>
    <name evidence="1" type="ORF">SDC9_168569</name>
</gene>